<dbReference type="Proteomes" id="UP000724874">
    <property type="component" value="Unassembled WGS sequence"/>
</dbReference>
<organism evidence="2 3">
    <name type="scientific">Gymnopilus junonius</name>
    <name type="common">Spectacular rustgill mushroom</name>
    <name type="synonym">Gymnopilus spectabilis subsp. junonius</name>
    <dbReference type="NCBI Taxonomy" id="109634"/>
    <lineage>
        <taxon>Eukaryota</taxon>
        <taxon>Fungi</taxon>
        <taxon>Dikarya</taxon>
        <taxon>Basidiomycota</taxon>
        <taxon>Agaricomycotina</taxon>
        <taxon>Agaricomycetes</taxon>
        <taxon>Agaricomycetidae</taxon>
        <taxon>Agaricales</taxon>
        <taxon>Agaricineae</taxon>
        <taxon>Hymenogastraceae</taxon>
        <taxon>Gymnopilus</taxon>
    </lineage>
</organism>
<sequence length="329" mass="37185">MAIAFKNFIIRLFRPLLSFMDIPYNYPIDPDKFGKFEFPPRTFPLSVASIYLPLVVGLHQVTEIGRYKLGKEGEHQVVMARVEVEKEVWKLLRIERDTVRGVLRVGEKCIPKGNRERLKPTNVKLEGSGSSLPESGASSDTTCFQAPLTPKSPHPSISIHSLPAISYNSNIYEDPTETKDEEKDTHKETPIDVDTVQSVFSADLQKLVCVESIQPREFYLHHLAILVDEVHQYNCVNPWPASQSDNGDEHRCTLFADLLMRVVEKEIGIPPVGLEEVGPITSPVALNYSDATSKEDPVSQILEGYRRKKGDVEKRRKMRDLVFVNSVEV</sequence>
<dbReference type="EMBL" id="JADNYJ010000012">
    <property type="protein sequence ID" value="KAF8908153.1"/>
    <property type="molecule type" value="Genomic_DNA"/>
</dbReference>
<protein>
    <submittedName>
        <fullName evidence="2">Uncharacterized protein</fullName>
    </submittedName>
</protein>
<feature type="compositionally biased region" description="Low complexity" evidence="1">
    <location>
        <begin position="125"/>
        <end position="139"/>
    </location>
</feature>
<evidence type="ECO:0000313" key="3">
    <source>
        <dbReference type="Proteomes" id="UP000724874"/>
    </source>
</evidence>
<evidence type="ECO:0000313" key="2">
    <source>
        <dbReference type="EMBL" id="KAF8908153.1"/>
    </source>
</evidence>
<gene>
    <name evidence="2" type="ORF">CPB84DRAFT_1767431</name>
</gene>
<reference evidence="2" key="1">
    <citation type="submission" date="2020-11" db="EMBL/GenBank/DDBJ databases">
        <authorList>
            <consortium name="DOE Joint Genome Institute"/>
            <person name="Ahrendt S."/>
            <person name="Riley R."/>
            <person name="Andreopoulos W."/>
            <person name="LaButti K."/>
            <person name="Pangilinan J."/>
            <person name="Ruiz-duenas F.J."/>
            <person name="Barrasa J.M."/>
            <person name="Sanchez-Garcia M."/>
            <person name="Camarero S."/>
            <person name="Miyauchi S."/>
            <person name="Serrano A."/>
            <person name="Linde D."/>
            <person name="Babiker R."/>
            <person name="Drula E."/>
            <person name="Ayuso-Fernandez I."/>
            <person name="Pacheco R."/>
            <person name="Padilla G."/>
            <person name="Ferreira P."/>
            <person name="Barriuso J."/>
            <person name="Kellner H."/>
            <person name="Castanera R."/>
            <person name="Alfaro M."/>
            <person name="Ramirez L."/>
            <person name="Pisabarro A.G."/>
            <person name="Kuo A."/>
            <person name="Tritt A."/>
            <person name="Lipzen A."/>
            <person name="He G."/>
            <person name="Yan M."/>
            <person name="Ng V."/>
            <person name="Cullen D."/>
            <person name="Martin F."/>
            <person name="Rosso M.-N."/>
            <person name="Henrissat B."/>
            <person name="Hibbett D."/>
            <person name="Martinez A.T."/>
            <person name="Grigoriev I.V."/>
        </authorList>
    </citation>
    <scope>NUCLEOTIDE SEQUENCE</scope>
    <source>
        <strain evidence="2">AH 44721</strain>
    </source>
</reference>
<evidence type="ECO:0000256" key="1">
    <source>
        <dbReference type="SAM" id="MobiDB-lite"/>
    </source>
</evidence>
<proteinExistence type="predicted"/>
<dbReference type="AlphaFoldDB" id="A0A9P5TS77"/>
<dbReference type="OrthoDB" id="10651716at2759"/>
<feature type="region of interest" description="Disordered" evidence="1">
    <location>
        <begin position="118"/>
        <end position="156"/>
    </location>
</feature>
<name>A0A9P5TS77_GYMJU</name>
<accession>A0A9P5TS77</accession>
<keyword evidence="3" id="KW-1185">Reference proteome</keyword>
<comment type="caution">
    <text evidence="2">The sequence shown here is derived from an EMBL/GenBank/DDBJ whole genome shotgun (WGS) entry which is preliminary data.</text>
</comment>